<dbReference type="Gene3D" id="3.60.15.10">
    <property type="entry name" value="Ribonuclease Z/Hydroxyacylglutathione hydrolase-like"/>
    <property type="match status" value="1"/>
</dbReference>
<dbReference type="PANTHER" id="PTHR33835:SF1">
    <property type="entry name" value="METALLO-BETA-LACTAMASE DOMAIN-CONTAINING PROTEIN"/>
    <property type="match status" value="1"/>
</dbReference>
<dbReference type="Pfam" id="PF14234">
    <property type="entry name" value="DUF4336"/>
    <property type="match status" value="1"/>
</dbReference>
<accession>A0A839UHI9</accession>
<protein>
    <recommendedName>
        <fullName evidence="3">DUF4336 domain-containing protein</fullName>
    </recommendedName>
</protein>
<evidence type="ECO:0008006" key="3">
    <source>
        <dbReference type="Google" id="ProtNLM"/>
    </source>
</evidence>
<sequence>MTDTYPPLNTIKPVCEDVWIVDGPVIRFGPPFLKMRFPTRMTIVRLGDDKLFIHSPTAITPALKTEVEALGIVQWIIAPNRIHYWWIPDWKKAFDDAEVFLAPRAEEQAAGHIAVDHSNLDRAEDYPWDGELRTISVKGSYMTEVIFFHRPSQTLILTDLIENFESHKQGSLWMQMLTWLGGVQAPHGGMPRDMRLTYPRTQLKAAVETMISLKPERVILAHGRWYETNGTDKLQRAFHWLLN</sequence>
<comment type="caution">
    <text evidence="1">The sequence shown here is derived from an EMBL/GenBank/DDBJ whole genome shotgun (WGS) entry which is preliminary data.</text>
</comment>
<evidence type="ECO:0000313" key="1">
    <source>
        <dbReference type="EMBL" id="MBB3149243.1"/>
    </source>
</evidence>
<dbReference type="SUPFAM" id="SSF56281">
    <property type="entry name" value="Metallo-hydrolase/oxidoreductase"/>
    <property type="match status" value="1"/>
</dbReference>
<dbReference type="RefSeq" id="WP_183665004.1">
    <property type="nucleotide sequence ID" value="NZ_JACHXN010000029.1"/>
</dbReference>
<evidence type="ECO:0000313" key="2">
    <source>
        <dbReference type="Proteomes" id="UP000554520"/>
    </source>
</evidence>
<dbReference type="AlphaFoldDB" id="A0A839UHI9"/>
<reference evidence="1 2" key="1">
    <citation type="submission" date="2020-08" db="EMBL/GenBank/DDBJ databases">
        <title>Genomic Encyclopedia of Type Strains, Phase III (KMG-III): the genomes of soil and plant-associated and newly described type strains.</title>
        <authorList>
            <person name="Whitman W."/>
        </authorList>
    </citation>
    <scope>NUCLEOTIDE SEQUENCE [LARGE SCALE GENOMIC DNA]</scope>
    <source>
        <strain evidence="1 2">CECT 7015</strain>
    </source>
</reference>
<name>A0A839UHI9_9HYPH</name>
<dbReference type="EMBL" id="JACHXN010000029">
    <property type="protein sequence ID" value="MBB3149243.1"/>
    <property type="molecule type" value="Genomic_DNA"/>
</dbReference>
<dbReference type="Proteomes" id="UP000554520">
    <property type="component" value="Unassembled WGS sequence"/>
</dbReference>
<proteinExistence type="predicted"/>
<keyword evidence="2" id="KW-1185">Reference proteome</keyword>
<dbReference type="PANTHER" id="PTHR33835">
    <property type="entry name" value="YALI0C07656P"/>
    <property type="match status" value="1"/>
</dbReference>
<dbReference type="InterPro" id="IPR025638">
    <property type="entry name" value="DUF4336"/>
</dbReference>
<dbReference type="InterPro" id="IPR036866">
    <property type="entry name" value="RibonucZ/Hydroxyglut_hydro"/>
</dbReference>
<gene>
    <name evidence="1" type="ORF">FHS21_005695</name>
</gene>
<organism evidence="1 2">
    <name type="scientific">Phyllobacterium trifolii</name>
    <dbReference type="NCBI Taxonomy" id="300193"/>
    <lineage>
        <taxon>Bacteria</taxon>
        <taxon>Pseudomonadati</taxon>
        <taxon>Pseudomonadota</taxon>
        <taxon>Alphaproteobacteria</taxon>
        <taxon>Hyphomicrobiales</taxon>
        <taxon>Phyllobacteriaceae</taxon>
        <taxon>Phyllobacterium</taxon>
    </lineage>
</organism>